<comment type="caution">
    <text evidence="2">The sequence shown here is derived from an EMBL/GenBank/DDBJ whole genome shotgun (WGS) entry which is preliminary data.</text>
</comment>
<keyword evidence="3" id="KW-1185">Reference proteome</keyword>
<dbReference type="EMBL" id="BLXT01005852">
    <property type="protein sequence ID" value="GFO26628.1"/>
    <property type="molecule type" value="Genomic_DNA"/>
</dbReference>
<evidence type="ECO:0000313" key="3">
    <source>
        <dbReference type="Proteomes" id="UP000735302"/>
    </source>
</evidence>
<evidence type="ECO:0000256" key="1">
    <source>
        <dbReference type="SAM" id="SignalP"/>
    </source>
</evidence>
<reference evidence="2 3" key="1">
    <citation type="journal article" date="2021" name="Elife">
        <title>Chloroplast acquisition without the gene transfer in kleptoplastic sea slugs, Plakobranchus ocellatus.</title>
        <authorList>
            <person name="Maeda T."/>
            <person name="Takahashi S."/>
            <person name="Yoshida T."/>
            <person name="Shimamura S."/>
            <person name="Takaki Y."/>
            <person name="Nagai Y."/>
            <person name="Toyoda A."/>
            <person name="Suzuki Y."/>
            <person name="Arimoto A."/>
            <person name="Ishii H."/>
            <person name="Satoh N."/>
            <person name="Nishiyama T."/>
            <person name="Hasebe M."/>
            <person name="Maruyama T."/>
            <person name="Minagawa J."/>
            <person name="Obokata J."/>
            <person name="Shigenobu S."/>
        </authorList>
    </citation>
    <scope>NUCLEOTIDE SEQUENCE [LARGE SCALE GENOMIC DNA]</scope>
</reference>
<dbReference type="AlphaFoldDB" id="A0AAV4C5D6"/>
<dbReference type="Proteomes" id="UP000735302">
    <property type="component" value="Unassembled WGS sequence"/>
</dbReference>
<evidence type="ECO:0008006" key="4">
    <source>
        <dbReference type="Google" id="ProtNLM"/>
    </source>
</evidence>
<accession>A0AAV4C5D6</accession>
<proteinExistence type="predicted"/>
<evidence type="ECO:0000313" key="2">
    <source>
        <dbReference type="EMBL" id="GFO26628.1"/>
    </source>
</evidence>
<name>A0AAV4C5D6_9GAST</name>
<protein>
    <recommendedName>
        <fullName evidence="4">Secreted protein</fullName>
    </recommendedName>
</protein>
<gene>
    <name evidence="2" type="ORF">PoB_005313300</name>
</gene>
<keyword evidence="1" id="KW-0732">Signal</keyword>
<feature type="chain" id="PRO_5043943570" description="Secreted protein" evidence="1">
    <location>
        <begin position="22"/>
        <end position="100"/>
    </location>
</feature>
<sequence>MQTTSTFCMFLLCLFQVVCEGFDFTYKTPSLAANDTAGQTCGMLRCVETLADNSTESRKLLALTIYRLADPTTQECQKWEQLANVTQDSQQIKKCKSHQC</sequence>
<feature type="signal peptide" evidence="1">
    <location>
        <begin position="1"/>
        <end position="21"/>
    </location>
</feature>
<organism evidence="2 3">
    <name type="scientific">Plakobranchus ocellatus</name>
    <dbReference type="NCBI Taxonomy" id="259542"/>
    <lineage>
        <taxon>Eukaryota</taxon>
        <taxon>Metazoa</taxon>
        <taxon>Spiralia</taxon>
        <taxon>Lophotrochozoa</taxon>
        <taxon>Mollusca</taxon>
        <taxon>Gastropoda</taxon>
        <taxon>Heterobranchia</taxon>
        <taxon>Euthyneura</taxon>
        <taxon>Panpulmonata</taxon>
        <taxon>Sacoglossa</taxon>
        <taxon>Placobranchoidea</taxon>
        <taxon>Plakobranchidae</taxon>
        <taxon>Plakobranchus</taxon>
    </lineage>
</organism>